<dbReference type="PANTHER" id="PTHR37533:SF2">
    <property type="entry name" value="FLAGELLAR HOOK-LENGTH CONTROL PROTEIN"/>
    <property type="match status" value="1"/>
</dbReference>
<dbReference type="InterPro" id="IPR038610">
    <property type="entry name" value="FliK-like_C_sf"/>
</dbReference>
<dbReference type="InterPro" id="IPR021136">
    <property type="entry name" value="Flagellar_hook_control-like_C"/>
</dbReference>
<accession>A0A160TAK8</accession>
<dbReference type="EMBL" id="CZQC01000021">
    <property type="protein sequence ID" value="CUS40653.1"/>
    <property type="molecule type" value="Genomic_DNA"/>
</dbReference>
<feature type="compositionally biased region" description="Polar residues" evidence="1">
    <location>
        <begin position="194"/>
        <end position="203"/>
    </location>
</feature>
<gene>
    <name evidence="3" type="ORF">MGWOODY_Tha139</name>
</gene>
<feature type="region of interest" description="Disordered" evidence="1">
    <location>
        <begin position="402"/>
        <end position="449"/>
    </location>
</feature>
<keyword evidence="3" id="KW-0966">Cell projection</keyword>
<feature type="compositionally biased region" description="Gly residues" evidence="1">
    <location>
        <begin position="406"/>
        <end position="422"/>
    </location>
</feature>
<organism evidence="3">
    <name type="scientific">hydrothermal vent metagenome</name>
    <dbReference type="NCBI Taxonomy" id="652676"/>
    <lineage>
        <taxon>unclassified sequences</taxon>
        <taxon>metagenomes</taxon>
        <taxon>ecological metagenomes</taxon>
    </lineage>
</organism>
<dbReference type="InterPro" id="IPR052563">
    <property type="entry name" value="FliK"/>
</dbReference>
<evidence type="ECO:0000313" key="3">
    <source>
        <dbReference type="EMBL" id="CUS40653.1"/>
    </source>
</evidence>
<dbReference type="AlphaFoldDB" id="A0A160TAK8"/>
<feature type="region of interest" description="Disordered" evidence="1">
    <location>
        <begin position="193"/>
        <end position="229"/>
    </location>
</feature>
<keyword evidence="3" id="KW-0282">Flagellum</keyword>
<feature type="domain" description="Flagellar hook-length control protein-like C-terminal" evidence="2">
    <location>
        <begin position="326"/>
        <end position="406"/>
    </location>
</feature>
<sequence length="449" mass="47091">MNSTAPSNPLASLLMSLGGGLQPQGLQGASLLTDGEGDFASLMSQLSGTDLTNGLLTDGTITLFSGNSLLPTALTDGQNLPLTINAEMNLDADGLPLALTDDAELLMMQIETPPAIRYLPTSLRDEAISDDELSDDSLDAGLADEELLDDRVGAALFYAGPPLPTTPVDQTPTDVAADPLAAMRQAALKERLQGNAQGVATDNTDTDVDGSTEAVNDDGYAPPTSLEEDRRLREHLGTGTSPMSSLASQAPAAVTTPQSALAAAINDAQLPAAAVDADAASDATSDVELSADVELKSMNERLQTQLRERLEFGQDRREWGGALGARIATMVAENIQHARIQLDPPELGSLEIKLQVMHDQATVQVHAQNHQVREVLEANSHRLRDALQGQGLTLAQFDVSEQASGGNTGGQSDGSGPSGGEGEWLATDDAEELNRPVVKETNNLLDTFA</sequence>
<keyword evidence="3" id="KW-0969">Cilium</keyword>
<dbReference type="PANTHER" id="PTHR37533">
    <property type="entry name" value="FLAGELLAR HOOK-LENGTH CONTROL PROTEIN"/>
    <property type="match status" value="1"/>
</dbReference>
<dbReference type="CDD" id="cd17470">
    <property type="entry name" value="T3SS_Flik_C"/>
    <property type="match status" value="1"/>
</dbReference>
<dbReference type="Gene3D" id="3.30.750.140">
    <property type="match status" value="1"/>
</dbReference>
<dbReference type="Pfam" id="PF02120">
    <property type="entry name" value="Flg_hook"/>
    <property type="match status" value="1"/>
</dbReference>
<protein>
    <submittedName>
        <fullName evidence="3">Flagellar hook-length control protein FliK</fullName>
    </submittedName>
</protein>
<evidence type="ECO:0000256" key="1">
    <source>
        <dbReference type="SAM" id="MobiDB-lite"/>
    </source>
</evidence>
<name>A0A160TAK8_9ZZZZ</name>
<feature type="compositionally biased region" description="Polar residues" evidence="1">
    <location>
        <begin position="440"/>
        <end position="449"/>
    </location>
</feature>
<proteinExistence type="predicted"/>
<evidence type="ECO:0000259" key="2">
    <source>
        <dbReference type="Pfam" id="PF02120"/>
    </source>
</evidence>
<reference evidence="3" key="1">
    <citation type="submission" date="2015-10" db="EMBL/GenBank/DDBJ databases">
        <authorList>
            <person name="Gilbert D.G."/>
        </authorList>
    </citation>
    <scope>NUCLEOTIDE SEQUENCE</scope>
</reference>